<dbReference type="InterPro" id="IPR016130">
    <property type="entry name" value="Tyr_Pase_AS"/>
</dbReference>
<keyword evidence="10" id="KW-0904">Protein phosphatase</keyword>
<dbReference type="PROSITE" id="PS50055">
    <property type="entry name" value="TYR_PHOSPHATASE_PTP"/>
    <property type="match status" value="2"/>
</dbReference>
<evidence type="ECO:0000256" key="20">
    <source>
        <dbReference type="SAM" id="Phobius"/>
    </source>
</evidence>
<organism evidence="26 27">
    <name type="scientific">Triplophysa tibetana</name>
    <dbReference type="NCBI Taxonomy" id="1572043"/>
    <lineage>
        <taxon>Eukaryota</taxon>
        <taxon>Metazoa</taxon>
        <taxon>Chordata</taxon>
        <taxon>Craniata</taxon>
        <taxon>Vertebrata</taxon>
        <taxon>Euteleostomi</taxon>
        <taxon>Actinopterygii</taxon>
        <taxon>Neopterygii</taxon>
        <taxon>Teleostei</taxon>
        <taxon>Ostariophysi</taxon>
        <taxon>Cypriniformes</taxon>
        <taxon>Nemacheilidae</taxon>
        <taxon>Triplophysa</taxon>
    </lineage>
</organism>
<sequence length="2088" mass="233340">MVLNICPSVPVLPNGLLLLLLLSCVQLSSQSDRALPVMDDIIHNGSPFTLHLATNLLAVPPSPRGSTFSRHLPVNDTGCTKMKLQQGYVLEQWRPQPPHLQKGFLVSRLTHCRDDLTNTSCLLVRTPPPACMPHFIKSPEDQTGISGGVASFVCQAAGEPKPRITWMKKGKKVSSQRFEVIEFDDGSGSVLRIQPLRTHRDEAIYECTATNSLGEINTSAKLTVLEATCMCGVRITLPDVNVESTRAVSQWGLGTETCLFSGVLIRPITQNQIPAGFPTIDMGPQLKVVERTRTATMLCAAGGNPDPEITWFKDFLPVDISSSNGRIKQLRSGALQIEHSEESDQGKYECVAMNSAGTRYSAPANLYVRVRRVPPRFSIPPTNHEVMPGGSVNLTCVAVGAPMPYVKWMAGEVELTKDEEMPVGRNVLELTNIRQSANYTCVAISSLGMIDATAQVSVKDQMSGAVSVWLFPPDSAEPHQTPFIVIMAASIDCTLHFTNQYGLGESLPKPPMSLIVTETTATSVTLTWDSGNPEPVSYYIIQYRAKAPDTSFQEVDGVATTRYSIGGLSPYSEYEFRVMAVNNIGRGPPSDPVETRTGEQAPSSPPLHVQARMLSASTMLVQWEPPEEPNGQIRGYRVYYTSDLDAPLSAWQKHNTYDSRLTTISGLTTDITYSLRVLGFTSVGDGPPSDVLQVKTQQGVPAQPSSFEAEAELDTRILLTWLWPVQDPIIKYELQYWEADSNNKIHVTFDPAGSYAVEGLKPDILYKFSLAARSEMGLGVFTQPIEARTAQSTPSAPPQDVNLLSLSSTSIKVSWVPPPAASRHGAIVRYTVSYQAVNGEDNERHDVTNIGADASSYVLEGLEKWTEYHVWVRAHTDVGPGPESTAMRIRTNEDVPGAPPRKIEVEAVNSTAIRVTWKPPLSGKQHGQIRGYQVIYSRLENGEPRGQPSIMDLSLSEAQEAIITGLLSETSYSVTVAAYTTKGDGARSKAKVITTTGAVPGKPTMIISTTIGNTALIQWQSPKDMVGELIGYRLRYKRLEEETYEVREFARLDDHFTATDLHKGATYSFQLSARNRAGAGEEYVKEIITPEDVPSGFPLNLRVVGLTTSTTRLSWEPPALSERNGRIMQYKVFYRDINIKQNSTVNTNDTQMTIQGLQPDTTYDIRVQAFTNKGAGPISPSIQSRTMSTSPAFATSFGVKAVMKTSVLLTWEVPENFKSQVPFKILYNQQSVEVQGNLKRKLITRLQPDTDYSFVLMSRGNTAGGLQQQVSIRTAPDLFNTKPVLYKPDQTSTGKYTVNLPKVPTTAPVRWYYIVVVSVSLTSSRKLTNPDEMELDELLESSEGALLRRRRHTDNVRQYITAKLDYLPDTFTLGDEKTYNGFFNRPVPNNQRYLCYVMAELKDQYPVIANEKQRIFSASPYSDPIVVSMIDSEHARSMDQPEMLWVMGPVLAVVLIIIIVIAILLFKRKRASPLPKEDHSSGVKDCLLANSSDPVEMRRLNYQTPGMREHPPITVCDLADHIERLKANDALRFSQEYESVDPGQQFTWENSNLEVNKPKNRYANVIAYDHSRVVLTPVDGVPGSDYNNANYIDGYRKQNAYIATQGPLPETLSDFWRMVWEQRASTIVMMTRLEEKSRVKCDQYWPIRGTETYGMIQVTMLDAVELATYSVRTFALYKNGSSEKREIRQFQFMAWPDHGVPEYPTPILAFLRRVKACNPPDAGPMVVHCSAGVGRTGCFIVIDAMLERMKHEKTVDIYGHVTCMRAQRNYMVQTEDQYIFIHEALLEAATCGNTEVPARNLYAHIQKLTQPLSGETVTAMELEFKRLANSKAHTSRFISANLPCNKFKNRLVNIMPFESTRVCLQPIRGVEGSDYINASCIDGYRQQKAYIATQGPLAETTEDFWRMLWEHNSTIVVMLTKLREMGREKCHQYWPSERSARYQYFVVDPMAEYNMPQYILREFKVTDARDGQSRTIRQFQFTDWPEQGVPKTGEGFIDFIGQVHKTKEQFGQDGPITVHCSAGVGRTGVFITLSIVLERMRYEGVVDLFQTVKTLRTQRPAMVQTEDQYQLCYRAALEYLGSFDHYAT</sequence>
<evidence type="ECO:0000256" key="16">
    <source>
        <dbReference type="ARBA" id="ARBA00023319"/>
    </source>
</evidence>
<feature type="region of interest" description="Disordered" evidence="19">
    <location>
        <begin position="586"/>
        <end position="606"/>
    </location>
</feature>
<evidence type="ECO:0000256" key="6">
    <source>
        <dbReference type="ARBA" id="ARBA00022729"/>
    </source>
</evidence>
<dbReference type="PROSITE" id="PS50853">
    <property type="entry name" value="FN3"/>
    <property type="match status" value="7"/>
</dbReference>
<dbReference type="CDD" id="cd00063">
    <property type="entry name" value="FN3"/>
    <property type="match status" value="8"/>
</dbReference>
<feature type="transmembrane region" description="Helical" evidence="20">
    <location>
        <begin position="1443"/>
        <end position="1466"/>
    </location>
</feature>
<evidence type="ECO:0000256" key="14">
    <source>
        <dbReference type="ARBA" id="ARBA00023170"/>
    </source>
</evidence>
<keyword evidence="15" id="KW-0325">Glycoprotein</keyword>
<dbReference type="FunFam" id="3.90.190.10:FF:000002">
    <property type="entry name" value="receptor-type tyrosine-protein phosphatase delta isoform X2"/>
    <property type="match status" value="1"/>
</dbReference>
<keyword evidence="9" id="KW-0130">Cell adhesion</keyword>
<dbReference type="FunFam" id="2.60.40.10:FF:000353">
    <property type="entry name" value="receptor-type tyrosine-protein phosphatase F isoform X1"/>
    <property type="match status" value="1"/>
</dbReference>
<dbReference type="PRINTS" id="PR00014">
    <property type="entry name" value="FNTYPEIII"/>
</dbReference>
<dbReference type="GO" id="GO:0007155">
    <property type="term" value="P:cell adhesion"/>
    <property type="evidence" value="ECO:0007669"/>
    <property type="project" value="UniProtKB-KW"/>
</dbReference>
<evidence type="ECO:0000256" key="5">
    <source>
        <dbReference type="ARBA" id="ARBA00022692"/>
    </source>
</evidence>
<dbReference type="InterPro" id="IPR003599">
    <property type="entry name" value="Ig_sub"/>
</dbReference>
<evidence type="ECO:0000256" key="15">
    <source>
        <dbReference type="ARBA" id="ARBA00023180"/>
    </source>
</evidence>
<dbReference type="EC" id="3.1.3.48" evidence="3"/>
<dbReference type="PANTHER" id="PTHR46957:SF9">
    <property type="entry name" value="PROTEIN-TYROSINE-PHOSPHATASE"/>
    <property type="match status" value="1"/>
</dbReference>
<feature type="domain" description="Tyrosine specific protein phosphatases" evidence="23">
    <location>
        <begin position="1997"/>
        <end position="2070"/>
    </location>
</feature>
<dbReference type="Proteomes" id="UP000324632">
    <property type="component" value="Chromosome 7"/>
</dbReference>
<dbReference type="SMART" id="SM00194">
    <property type="entry name" value="PTPc"/>
    <property type="match status" value="2"/>
</dbReference>
<dbReference type="FunFam" id="2.60.40.10:FF:000066">
    <property type="entry name" value="receptor-type tyrosine-protein phosphatase delta isoform X1"/>
    <property type="match status" value="1"/>
</dbReference>
<feature type="domain" description="Fibronectin type-III" evidence="25">
    <location>
        <begin position="999"/>
        <end position="1093"/>
    </location>
</feature>
<evidence type="ECO:0000256" key="12">
    <source>
        <dbReference type="ARBA" id="ARBA00023136"/>
    </source>
</evidence>
<keyword evidence="27" id="KW-1185">Reference proteome</keyword>
<keyword evidence="6 21" id="KW-0732">Signal</keyword>
<dbReference type="FunFam" id="2.60.40.10:FF:000128">
    <property type="entry name" value="receptor-type tyrosine-protein phosphatase delta isoform X2"/>
    <property type="match status" value="1"/>
</dbReference>
<reference evidence="26 27" key="1">
    <citation type="journal article" date="2019" name="Mol. Ecol. Resour.">
        <title>Chromosome-level genome assembly of Triplophysa tibetana, a fish adapted to the harsh high-altitude environment of the Tibetan Plateau.</title>
        <authorList>
            <person name="Yang X."/>
            <person name="Liu H."/>
            <person name="Ma Z."/>
            <person name="Zou Y."/>
            <person name="Zou M."/>
            <person name="Mao Y."/>
            <person name="Li X."/>
            <person name="Wang H."/>
            <person name="Chen T."/>
            <person name="Wang W."/>
            <person name="Yang R."/>
        </authorList>
    </citation>
    <scope>NUCLEOTIDE SEQUENCE [LARGE SCALE GENOMIC DNA]</scope>
    <source>
        <strain evidence="26">TTIB1903HZAU</strain>
        <tissue evidence="26">Muscle</tissue>
    </source>
</reference>
<dbReference type="InterPro" id="IPR003598">
    <property type="entry name" value="Ig_sub2"/>
</dbReference>
<dbReference type="SMART" id="SM00404">
    <property type="entry name" value="PTPc_motif"/>
    <property type="match status" value="2"/>
</dbReference>
<proteinExistence type="inferred from homology"/>
<dbReference type="FunFam" id="3.90.190.10:FF:000001">
    <property type="entry name" value="Receptor-type tyrosine-protein phosphatase F isoform A"/>
    <property type="match status" value="1"/>
</dbReference>
<dbReference type="InterPro" id="IPR003595">
    <property type="entry name" value="Tyr_Pase_cat"/>
</dbReference>
<dbReference type="PROSITE" id="PS00383">
    <property type="entry name" value="TYR_PHOSPHATASE_1"/>
    <property type="match status" value="2"/>
</dbReference>
<keyword evidence="16" id="KW-0393">Immunoglobulin domain</keyword>
<dbReference type="InterPro" id="IPR029021">
    <property type="entry name" value="Prot-tyrosine_phosphatase-like"/>
</dbReference>
<dbReference type="FunFam" id="2.60.40.10:FF:000023">
    <property type="entry name" value="receptor-type tyrosine-protein phosphatase delta isoform X2"/>
    <property type="match status" value="1"/>
</dbReference>
<dbReference type="InterPro" id="IPR036116">
    <property type="entry name" value="FN3_sf"/>
</dbReference>
<dbReference type="GO" id="GO:0004725">
    <property type="term" value="F:protein tyrosine phosphatase activity"/>
    <property type="evidence" value="ECO:0007669"/>
    <property type="project" value="UniProtKB-EC"/>
</dbReference>
<feature type="domain" description="Fibronectin type-III" evidence="25">
    <location>
        <begin position="797"/>
        <end position="894"/>
    </location>
</feature>
<dbReference type="SUPFAM" id="SSF52799">
    <property type="entry name" value="(Phosphotyrosine protein) phosphatases II"/>
    <property type="match status" value="2"/>
</dbReference>
<accession>A0A5A9PAM8</accession>
<dbReference type="FunFam" id="2.60.40.10:FF:000015">
    <property type="entry name" value="receptor-type tyrosine-protein phosphatase delta isoform X2"/>
    <property type="match status" value="1"/>
</dbReference>
<evidence type="ECO:0000256" key="10">
    <source>
        <dbReference type="ARBA" id="ARBA00022912"/>
    </source>
</evidence>
<feature type="domain" description="Ig-like" evidence="24">
    <location>
        <begin position="133"/>
        <end position="223"/>
    </location>
</feature>
<evidence type="ECO:0000313" key="26">
    <source>
        <dbReference type="EMBL" id="KAA0719040.1"/>
    </source>
</evidence>
<evidence type="ECO:0000259" key="22">
    <source>
        <dbReference type="PROSITE" id="PS50055"/>
    </source>
</evidence>
<dbReference type="FunFam" id="2.60.40.10:FF:000010">
    <property type="entry name" value="receptor-type tyrosine-protein phosphatase delta isoform X1"/>
    <property type="match status" value="1"/>
</dbReference>
<dbReference type="InterPro" id="IPR000387">
    <property type="entry name" value="Tyr_Pase_dom"/>
</dbReference>
<dbReference type="SUPFAM" id="SSF49265">
    <property type="entry name" value="Fibronectin type III"/>
    <property type="match status" value="5"/>
</dbReference>
<dbReference type="SMART" id="SM00060">
    <property type="entry name" value="FN3"/>
    <property type="match status" value="8"/>
</dbReference>
<evidence type="ECO:0000256" key="4">
    <source>
        <dbReference type="ARBA" id="ARBA00022674"/>
    </source>
</evidence>
<evidence type="ECO:0000256" key="7">
    <source>
        <dbReference type="ARBA" id="ARBA00022737"/>
    </source>
</evidence>
<feature type="domain" description="Fibronectin type-III" evidence="25">
    <location>
        <begin position="1097"/>
        <end position="1192"/>
    </location>
</feature>
<evidence type="ECO:0000256" key="21">
    <source>
        <dbReference type="SAM" id="SignalP"/>
    </source>
</evidence>
<dbReference type="SMART" id="SM00409">
    <property type="entry name" value="IG"/>
    <property type="match status" value="3"/>
</dbReference>
<comment type="subcellular location">
    <subcellularLocation>
        <location evidence="1">Membrane</location>
        <topology evidence="1">Single-pass membrane protein</topology>
    </subcellularLocation>
</comment>
<evidence type="ECO:0000256" key="8">
    <source>
        <dbReference type="ARBA" id="ARBA00022801"/>
    </source>
</evidence>
<keyword evidence="5 20" id="KW-0812">Transmembrane</keyword>
<dbReference type="InterPro" id="IPR013783">
    <property type="entry name" value="Ig-like_fold"/>
</dbReference>
<dbReference type="FunFam" id="2.60.40.10:FF:000027">
    <property type="entry name" value="receptor-type tyrosine-protein phosphatase delta isoform X1"/>
    <property type="match status" value="1"/>
</dbReference>
<dbReference type="Pfam" id="PF13927">
    <property type="entry name" value="Ig_3"/>
    <property type="match status" value="1"/>
</dbReference>
<dbReference type="Gene3D" id="3.90.190.10">
    <property type="entry name" value="Protein tyrosine phosphatase superfamily"/>
    <property type="match status" value="2"/>
</dbReference>
<feature type="domain" description="Tyrosine-protein phosphatase" evidence="22">
    <location>
        <begin position="1820"/>
        <end position="2079"/>
    </location>
</feature>
<feature type="domain" description="Fibronectin type-III" evidence="25">
    <location>
        <begin position="703"/>
        <end position="792"/>
    </location>
</feature>
<dbReference type="SUPFAM" id="SSF48726">
    <property type="entry name" value="Immunoglobulin"/>
    <property type="match status" value="3"/>
</dbReference>
<evidence type="ECO:0000256" key="13">
    <source>
        <dbReference type="ARBA" id="ARBA00023157"/>
    </source>
</evidence>
<dbReference type="FunFam" id="2.60.40.10:FF:000082">
    <property type="entry name" value="receptor-type tyrosine-protein phosphatase delta isoform X2"/>
    <property type="match status" value="1"/>
</dbReference>
<comment type="catalytic activity">
    <reaction evidence="18">
        <text>O-phospho-L-tyrosyl-[protein] + H2O = L-tyrosyl-[protein] + phosphate</text>
        <dbReference type="Rhea" id="RHEA:10684"/>
        <dbReference type="Rhea" id="RHEA-COMP:10136"/>
        <dbReference type="Rhea" id="RHEA-COMP:20101"/>
        <dbReference type="ChEBI" id="CHEBI:15377"/>
        <dbReference type="ChEBI" id="CHEBI:43474"/>
        <dbReference type="ChEBI" id="CHEBI:46858"/>
        <dbReference type="ChEBI" id="CHEBI:61978"/>
        <dbReference type="EC" id="3.1.3.48"/>
    </reaction>
</comment>
<evidence type="ECO:0000256" key="17">
    <source>
        <dbReference type="ARBA" id="ARBA00044158"/>
    </source>
</evidence>
<dbReference type="EMBL" id="SOYY01000007">
    <property type="protein sequence ID" value="KAA0719040.1"/>
    <property type="molecule type" value="Genomic_DNA"/>
</dbReference>
<evidence type="ECO:0000259" key="25">
    <source>
        <dbReference type="PROSITE" id="PS50853"/>
    </source>
</evidence>
<keyword evidence="14 26" id="KW-0675">Receptor</keyword>
<keyword evidence="13" id="KW-1015">Disulfide bond</keyword>
<feature type="domain" description="Fibronectin type-III" evidence="25">
    <location>
        <begin position="605"/>
        <end position="699"/>
    </location>
</feature>
<keyword evidence="7" id="KW-0677">Repeat</keyword>
<dbReference type="Pfam" id="PF07679">
    <property type="entry name" value="I-set"/>
    <property type="match status" value="2"/>
</dbReference>
<evidence type="ECO:0000256" key="1">
    <source>
        <dbReference type="ARBA" id="ARBA00004167"/>
    </source>
</evidence>
<evidence type="ECO:0000259" key="23">
    <source>
        <dbReference type="PROSITE" id="PS50056"/>
    </source>
</evidence>
<feature type="domain" description="Ig-like" evidence="24">
    <location>
        <begin position="278"/>
        <end position="367"/>
    </location>
</feature>
<comment type="similarity">
    <text evidence="2">Belongs to the protein-tyrosine phosphatase family. Receptor class 2A subfamily.</text>
</comment>
<dbReference type="FunFam" id="2.60.40.10:FF:000098">
    <property type="entry name" value="receptor-type tyrosine-protein phosphatase F isoform X1"/>
    <property type="match status" value="1"/>
</dbReference>
<dbReference type="GO" id="GO:0016020">
    <property type="term" value="C:membrane"/>
    <property type="evidence" value="ECO:0007669"/>
    <property type="project" value="UniProtKB-SubCell"/>
</dbReference>
<gene>
    <name evidence="26" type="ORF">E1301_Tti007642</name>
</gene>
<feature type="domain" description="Tyrosine-protein phosphatase" evidence="22">
    <location>
        <begin position="1533"/>
        <end position="1788"/>
    </location>
</feature>
<dbReference type="CDD" id="cd05738">
    <property type="entry name" value="IgI_2_RPTP_IIa_LAR_like"/>
    <property type="match status" value="1"/>
</dbReference>
<name>A0A5A9PAM8_9TELE</name>
<dbReference type="Pfam" id="PF00102">
    <property type="entry name" value="Y_phosphatase"/>
    <property type="match status" value="2"/>
</dbReference>
<feature type="domain" description="Fibronectin type-III" evidence="25">
    <location>
        <begin position="510"/>
        <end position="600"/>
    </location>
</feature>
<feature type="signal peptide" evidence="21">
    <location>
        <begin position="1"/>
        <end position="30"/>
    </location>
</feature>
<dbReference type="Gene3D" id="2.60.40.10">
    <property type="entry name" value="Immunoglobulins"/>
    <property type="match status" value="11"/>
</dbReference>
<feature type="domain" description="Fibronectin type-III" evidence="25">
    <location>
        <begin position="899"/>
        <end position="998"/>
    </location>
</feature>
<evidence type="ECO:0000256" key="2">
    <source>
        <dbReference type="ARBA" id="ARBA00010504"/>
    </source>
</evidence>
<evidence type="ECO:0000256" key="3">
    <source>
        <dbReference type="ARBA" id="ARBA00013064"/>
    </source>
</evidence>
<dbReference type="GO" id="GO:0008201">
    <property type="term" value="F:heparin binding"/>
    <property type="evidence" value="ECO:0007669"/>
    <property type="project" value="UniProtKB-KW"/>
</dbReference>
<dbReference type="CDD" id="cd05739">
    <property type="entry name" value="IgI_3_RPTP_IIa_LAR_like"/>
    <property type="match status" value="1"/>
</dbReference>
<dbReference type="PANTHER" id="PTHR46957">
    <property type="entry name" value="CYTOKINE RECEPTOR"/>
    <property type="match status" value="1"/>
</dbReference>
<comment type="caution">
    <text evidence="26">The sequence shown here is derived from an EMBL/GenBank/DDBJ whole genome shotgun (WGS) entry which is preliminary data.</text>
</comment>
<dbReference type="PRINTS" id="PR00700">
    <property type="entry name" value="PRTYPHPHTASE"/>
</dbReference>
<dbReference type="PROSITE" id="PS50056">
    <property type="entry name" value="TYR_PHOSPHATASE_2"/>
    <property type="match status" value="2"/>
</dbReference>
<dbReference type="InterPro" id="IPR013098">
    <property type="entry name" value="Ig_I-set"/>
</dbReference>
<keyword evidence="4" id="KW-0358">Heparin-binding</keyword>
<evidence type="ECO:0000313" key="27">
    <source>
        <dbReference type="Proteomes" id="UP000324632"/>
    </source>
</evidence>
<dbReference type="InterPro" id="IPR000242">
    <property type="entry name" value="PTP_cat"/>
</dbReference>
<feature type="domain" description="Ig-like" evidence="24">
    <location>
        <begin position="375"/>
        <end position="457"/>
    </location>
</feature>
<dbReference type="InterPro" id="IPR007110">
    <property type="entry name" value="Ig-like_dom"/>
</dbReference>
<keyword evidence="12 20" id="KW-0472">Membrane</keyword>
<evidence type="ECO:0000256" key="11">
    <source>
        <dbReference type="ARBA" id="ARBA00022989"/>
    </source>
</evidence>
<dbReference type="FunFam" id="2.60.40.10:FF:000036">
    <property type="entry name" value="receptor-type tyrosine-protein phosphatase delta isoform X1"/>
    <property type="match status" value="1"/>
</dbReference>
<keyword evidence="11 20" id="KW-1133">Transmembrane helix</keyword>
<evidence type="ECO:0000256" key="9">
    <source>
        <dbReference type="ARBA" id="ARBA00022889"/>
    </source>
</evidence>
<dbReference type="PROSITE" id="PS50835">
    <property type="entry name" value="IG_LIKE"/>
    <property type="match status" value="3"/>
</dbReference>
<dbReference type="InterPro" id="IPR003961">
    <property type="entry name" value="FN3_dom"/>
</dbReference>
<dbReference type="InterPro" id="IPR036179">
    <property type="entry name" value="Ig-like_dom_sf"/>
</dbReference>
<feature type="domain" description="Tyrosine specific protein phosphatases" evidence="23">
    <location>
        <begin position="1708"/>
        <end position="1779"/>
    </location>
</feature>
<dbReference type="InterPro" id="IPR050713">
    <property type="entry name" value="RTP_Phos/Ushers"/>
</dbReference>
<evidence type="ECO:0000256" key="19">
    <source>
        <dbReference type="SAM" id="MobiDB-lite"/>
    </source>
</evidence>
<protein>
    <recommendedName>
        <fullName evidence="17">Receptor-type tyrosine-protein phosphatase F</fullName>
        <ecNumber evidence="3">3.1.3.48</ecNumber>
    </recommendedName>
</protein>
<dbReference type="Pfam" id="PF00041">
    <property type="entry name" value="fn3"/>
    <property type="match status" value="7"/>
</dbReference>
<evidence type="ECO:0000259" key="24">
    <source>
        <dbReference type="PROSITE" id="PS50835"/>
    </source>
</evidence>
<keyword evidence="8" id="KW-0378">Hydrolase</keyword>
<dbReference type="SMART" id="SM00408">
    <property type="entry name" value="IGc2"/>
    <property type="match status" value="3"/>
</dbReference>
<feature type="chain" id="PRO_5023150643" description="Receptor-type tyrosine-protein phosphatase F" evidence="21">
    <location>
        <begin position="31"/>
        <end position="2088"/>
    </location>
</feature>
<evidence type="ECO:0000256" key="18">
    <source>
        <dbReference type="ARBA" id="ARBA00051722"/>
    </source>
</evidence>